<dbReference type="RefSeq" id="XP_030981698.1">
    <property type="nucleotide sequence ID" value="XM_031127285.1"/>
</dbReference>
<feature type="compositionally biased region" description="Low complexity" evidence="1">
    <location>
        <begin position="1068"/>
        <end position="1096"/>
    </location>
</feature>
<keyword evidence="2" id="KW-1185">Reference proteome</keyword>
<dbReference type="KEGG" id="pgri:PgNI_07270"/>
<sequence length="1182" mass="132734">MAANRKGAAELFRQIQTDPRAPTETLEEADRRDPADPKWGHTPDNRLDDQQWNARFGSLLSWDTVESLIQRRGATRVQYHGHFSENKGQWLLPEPRKRNIAGRVDHYEYVPMWTDPDYESEERKAARATASFVGRQVPGKGDRPQSVGPTQFAKKYGVYPGRDDGRSLLSPVDPTVKLDNDKTFWFKRSWQREVDKEALVFVRQYIFEPQRNPANILPGDNREFRIFLEANSQTVAPSVTNGKIPGACPPELFKACLEFHNNLKDKNGPREYQRYMFGGFETDEDFIDLKLIENGLFDFNNDVSANLVQPELHHLIQREKWQNIHPIAAPRDQPRQFWRFLDKDETVNLGEWTASDDRVWNALSPALQLLTHILIVDPPALKGLRNLYTRFQIDPQRDPWNAVLKTQIQPSGFQGRVGWEAVPNDDRSRFEGLAALHAAGVDLTTGVEAIMRHCLRISIGSCHRGKKVPPHQREPAHGNTYIHENGPSINDTEIRIVIGAELLWPLLSPDTTESEKISCSFGVACALLHEFAHATELACSLLPKNPGAIPGLLPAQAAQLAALGDTVFGEKLQPIAGWTKDDFSQPFFEDEAVAEPGHAIINDTFGGIVNRLQPYLSAPMPESLNLAITDLVREQWPPALSRPWLRSSEFNPILLSNPQLPFADMHTALPFKSYLKYFQSSFWEREWMAFGYEALKLYSDGDLKARGSGAPKATVDPVSVPEALLQNTFGVHRGTFIHNALAILDKFGYRDLTQHLKVLLRIRLCQEYTKRRWHVERRTWPQMRKEMDDLTKQLQKTGAEFLAMFDIARGSDGAVETWHQGEVAAGELDNRDFPSPRKWAEVYCRKPFSGVLLNLRKLERLCLTRLCYFQYLAREYITLGLVHRSALDDRHSVQLLKEINAGIIHVCRSAKLAGAALVAHIKAQDPMSGISVDDLEARLQRIETLTQLLLRTRDVFTTKHDPQRVSKQWPIYATAAMWPNTALDFSRMAAVTDCERLTDPYLILIVQELRSLIGSQTGLGLSILHTHGLRVAQKALQEGKLLLTNTGEDLEMPSPTDEDAEIPDPDAADSAGQRSASATTTTDAAATGSDSTSTSTLNPTAPVFSTIAATFNPILQAVDPFVQAVNPFANYFGPGGAGYGAPPAADPMDLDEEWLDPAYIPDEHPSPEPEVVDLDNRNSRKD</sequence>
<organism evidence="2 3">
    <name type="scientific">Pyricularia grisea</name>
    <name type="common">Crabgrass-specific blast fungus</name>
    <name type="synonym">Magnaporthe grisea</name>
    <dbReference type="NCBI Taxonomy" id="148305"/>
    <lineage>
        <taxon>Eukaryota</taxon>
        <taxon>Fungi</taxon>
        <taxon>Dikarya</taxon>
        <taxon>Ascomycota</taxon>
        <taxon>Pezizomycotina</taxon>
        <taxon>Sordariomycetes</taxon>
        <taxon>Sordariomycetidae</taxon>
        <taxon>Magnaporthales</taxon>
        <taxon>Pyriculariaceae</taxon>
        <taxon>Pyricularia</taxon>
    </lineage>
</organism>
<accession>A0A6P8B3F6</accession>
<feature type="compositionally biased region" description="Basic and acidic residues" evidence="1">
    <location>
        <begin position="28"/>
        <end position="47"/>
    </location>
</feature>
<reference evidence="3" key="2">
    <citation type="submission" date="2019-10" db="EMBL/GenBank/DDBJ databases">
        <authorList>
            <consortium name="NCBI Genome Project"/>
        </authorList>
    </citation>
    <scope>NUCLEOTIDE SEQUENCE</scope>
    <source>
        <strain evidence="3">NI907</strain>
    </source>
</reference>
<dbReference type="AlphaFoldDB" id="A0A6P8B3F6"/>
<feature type="compositionally biased region" description="Acidic residues" evidence="1">
    <location>
        <begin position="1048"/>
        <end position="1067"/>
    </location>
</feature>
<protein>
    <submittedName>
        <fullName evidence="3">Uncharacterized protein</fullName>
    </submittedName>
</protein>
<evidence type="ECO:0000313" key="2">
    <source>
        <dbReference type="Proteomes" id="UP000515153"/>
    </source>
</evidence>
<reference evidence="3" key="1">
    <citation type="journal article" date="2019" name="Mol. Biol. Evol.">
        <title>Blast fungal genomes show frequent chromosomal changes, gene gains and losses, and effector gene turnover.</title>
        <authorList>
            <person name="Gomez Luciano L.B."/>
            <person name="Jason Tsai I."/>
            <person name="Chuma I."/>
            <person name="Tosa Y."/>
            <person name="Chen Y.H."/>
            <person name="Li J.Y."/>
            <person name="Li M.Y."/>
            <person name="Jade Lu M.Y."/>
            <person name="Nakayashiki H."/>
            <person name="Li W.H."/>
        </authorList>
    </citation>
    <scope>NUCLEOTIDE SEQUENCE</scope>
    <source>
        <strain evidence="3">NI907</strain>
    </source>
</reference>
<dbReference type="GeneID" id="41962194"/>
<reference evidence="3" key="3">
    <citation type="submission" date="2025-08" db="UniProtKB">
        <authorList>
            <consortium name="RefSeq"/>
        </authorList>
    </citation>
    <scope>IDENTIFICATION</scope>
    <source>
        <strain evidence="3">NI907</strain>
    </source>
</reference>
<feature type="region of interest" description="Disordered" evidence="1">
    <location>
        <begin position="1"/>
        <end position="47"/>
    </location>
</feature>
<feature type="region of interest" description="Disordered" evidence="1">
    <location>
        <begin position="1157"/>
        <end position="1182"/>
    </location>
</feature>
<feature type="region of interest" description="Disordered" evidence="1">
    <location>
        <begin position="135"/>
        <end position="159"/>
    </location>
</feature>
<proteinExistence type="predicted"/>
<gene>
    <name evidence="3" type="ORF">PgNI_07270</name>
</gene>
<feature type="region of interest" description="Disordered" evidence="1">
    <location>
        <begin position="466"/>
        <end position="485"/>
    </location>
</feature>
<evidence type="ECO:0000256" key="1">
    <source>
        <dbReference type="SAM" id="MobiDB-lite"/>
    </source>
</evidence>
<dbReference type="Proteomes" id="UP000515153">
    <property type="component" value="Unplaced"/>
</dbReference>
<name>A0A6P8B3F6_PYRGI</name>
<evidence type="ECO:0000313" key="3">
    <source>
        <dbReference type="RefSeq" id="XP_030981698.1"/>
    </source>
</evidence>
<feature type="region of interest" description="Disordered" evidence="1">
    <location>
        <begin position="1045"/>
        <end position="1098"/>
    </location>
</feature>